<dbReference type="InterPro" id="IPR002048">
    <property type="entry name" value="EF_hand_dom"/>
</dbReference>
<comment type="similarity">
    <text evidence="4">Belongs to the protein kinase superfamily. Ser/Thr protein kinase family. CDPK subfamily.</text>
</comment>
<evidence type="ECO:0000256" key="5">
    <source>
        <dbReference type="SAM" id="MobiDB-lite"/>
    </source>
</evidence>
<evidence type="ECO:0000313" key="9">
    <source>
        <dbReference type="EMBL" id="CAD9683124.1"/>
    </source>
</evidence>
<feature type="domain" description="PH" evidence="6">
    <location>
        <begin position="312"/>
        <end position="450"/>
    </location>
</feature>
<dbReference type="InterPro" id="IPR011992">
    <property type="entry name" value="EF-hand-dom_pair"/>
</dbReference>
<dbReference type="CDD" id="cd05117">
    <property type="entry name" value="STKc_CAMK"/>
    <property type="match status" value="1"/>
</dbReference>
<dbReference type="GO" id="GO:0005524">
    <property type="term" value="F:ATP binding"/>
    <property type="evidence" value="ECO:0007669"/>
    <property type="project" value="UniProtKB-KW"/>
</dbReference>
<dbReference type="PROSITE" id="PS00018">
    <property type="entry name" value="EF_HAND_1"/>
    <property type="match status" value="1"/>
</dbReference>
<dbReference type="SMART" id="SM00220">
    <property type="entry name" value="S_TKc"/>
    <property type="match status" value="1"/>
</dbReference>
<evidence type="ECO:0008006" key="11">
    <source>
        <dbReference type="Google" id="ProtNLM"/>
    </source>
</evidence>
<dbReference type="Gene3D" id="1.10.510.10">
    <property type="entry name" value="Transferase(Phosphotransferase) domain 1"/>
    <property type="match status" value="1"/>
</dbReference>
<reference evidence="10" key="1">
    <citation type="submission" date="2021-01" db="EMBL/GenBank/DDBJ databases">
        <authorList>
            <person name="Corre E."/>
            <person name="Pelletier E."/>
            <person name="Niang G."/>
            <person name="Scheremetjew M."/>
            <person name="Finn R."/>
            <person name="Kale V."/>
            <person name="Holt S."/>
            <person name="Cochrane G."/>
            <person name="Meng A."/>
            <person name="Brown T."/>
            <person name="Cohen L."/>
        </authorList>
    </citation>
    <scope>NUCLEOTIDE SEQUENCE</scope>
    <source>
        <strain evidence="10">NY070348D</strain>
    </source>
</reference>
<organism evidence="10">
    <name type="scientific">Mucochytrium quahogii</name>
    <dbReference type="NCBI Taxonomy" id="96639"/>
    <lineage>
        <taxon>Eukaryota</taxon>
        <taxon>Sar</taxon>
        <taxon>Stramenopiles</taxon>
        <taxon>Bigyra</taxon>
        <taxon>Labyrinthulomycetes</taxon>
        <taxon>Thraustochytrida</taxon>
        <taxon>Thraustochytriidae</taxon>
        <taxon>Mucochytrium</taxon>
    </lineage>
</organism>
<accession>A0A7S2RX58</accession>
<dbReference type="PRINTS" id="PR00450">
    <property type="entry name" value="RECOVERIN"/>
</dbReference>
<dbReference type="GO" id="GO:0004672">
    <property type="term" value="F:protein kinase activity"/>
    <property type="evidence" value="ECO:0007669"/>
    <property type="project" value="InterPro"/>
</dbReference>
<evidence type="ECO:0000259" key="6">
    <source>
        <dbReference type="PROSITE" id="PS50003"/>
    </source>
</evidence>
<feature type="domain" description="Protein kinase" evidence="7">
    <location>
        <begin position="458"/>
        <end position="736"/>
    </location>
</feature>
<feature type="compositionally biased region" description="Polar residues" evidence="5">
    <location>
        <begin position="211"/>
        <end position="226"/>
    </location>
</feature>
<dbReference type="PROSITE" id="PS50011">
    <property type="entry name" value="PROTEIN_KINASE_DOM"/>
    <property type="match status" value="1"/>
</dbReference>
<keyword evidence="3" id="KW-0067">ATP-binding</keyword>
<dbReference type="Gene3D" id="1.10.238.10">
    <property type="entry name" value="EF-hand"/>
    <property type="match status" value="1"/>
</dbReference>
<dbReference type="PANTHER" id="PTHR24347">
    <property type="entry name" value="SERINE/THREONINE-PROTEIN KINASE"/>
    <property type="match status" value="1"/>
</dbReference>
<dbReference type="PROSITE" id="PS00108">
    <property type="entry name" value="PROTEIN_KINASE_ST"/>
    <property type="match status" value="1"/>
</dbReference>
<dbReference type="InterPro" id="IPR000719">
    <property type="entry name" value="Prot_kinase_dom"/>
</dbReference>
<dbReference type="SMART" id="SM00054">
    <property type="entry name" value="EFh"/>
    <property type="match status" value="3"/>
</dbReference>
<evidence type="ECO:0000256" key="2">
    <source>
        <dbReference type="ARBA" id="ARBA00022837"/>
    </source>
</evidence>
<dbReference type="InterPro" id="IPR011993">
    <property type="entry name" value="PH-like_dom_sf"/>
</dbReference>
<dbReference type="InterPro" id="IPR001849">
    <property type="entry name" value="PH_domain"/>
</dbReference>
<dbReference type="PROSITE" id="PS50222">
    <property type="entry name" value="EF_HAND_2"/>
    <property type="match status" value="2"/>
</dbReference>
<feature type="domain" description="EF-hand" evidence="8">
    <location>
        <begin position="60"/>
        <end position="89"/>
    </location>
</feature>
<name>A0A7S2RX58_9STRA</name>
<dbReference type="SUPFAM" id="SSF56112">
    <property type="entry name" value="Protein kinase-like (PK-like)"/>
    <property type="match status" value="1"/>
</dbReference>
<feature type="compositionally biased region" description="Pro residues" evidence="5">
    <location>
        <begin position="805"/>
        <end position="815"/>
    </location>
</feature>
<dbReference type="FunFam" id="1.10.510.10:FF:000571">
    <property type="entry name" value="Maternal embryonic leucine zipper kinase"/>
    <property type="match status" value="1"/>
</dbReference>
<dbReference type="InterPro" id="IPR011009">
    <property type="entry name" value="Kinase-like_dom_sf"/>
</dbReference>
<dbReference type="EMBL" id="HBHK01012646">
    <property type="protein sequence ID" value="CAD9683124.1"/>
    <property type="molecule type" value="Transcribed_RNA"/>
</dbReference>
<feature type="region of interest" description="Disordered" evidence="5">
    <location>
        <begin position="206"/>
        <end position="306"/>
    </location>
</feature>
<evidence type="ECO:0000256" key="3">
    <source>
        <dbReference type="ARBA" id="ARBA00022840"/>
    </source>
</evidence>
<keyword evidence="2" id="KW-0106">Calcium</keyword>
<dbReference type="EMBL" id="HBHK01012647">
    <property type="protein sequence ID" value="CAD9683126.1"/>
    <property type="molecule type" value="Transcribed_RNA"/>
</dbReference>
<evidence type="ECO:0000259" key="7">
    <source>
        <dbReference type="PROSITE" id="PS50011"/>
    </source>
</evidence>
<gene>
    <name evidence="9" type="ORF">QSP1433_LOCUS7963</name>
    <name evidence="10" type="ORF">QSP1433_LOCUS7964</name>
</gene>
<dbReference type="AlphaFoldDB" id="A0A7S2RX58"/>
<feature type="compositionally biased region" description="Polar residues" evidence="5">
    <location>
        <begin position="241"/>
        <end position="252"/>
    </location>
</feature>
<dbReference type="SMART" id="SM00233">
    <property type="entry name" value="PH"/>
    <property type="match status" value="1"/>
</dbReference>
<dbReference type="Pfam" id="PF00169">
    <property type="entry name" value="PH"/>
    <property type="match status" value="1"/>
</dbReference>
<evidence type="ECO:0000256" key="4">
    <source>
        <dbReference type="ARBA" id="ARBA00024334"/>
    </source>
</evidence>
<dbReference type="SUPFAM" id="SSF47473">
    <property type="entry name" value="EF-hand"/>
    <property type="match status" value="1"/>
</dbReference>
<keyword evidence="1" id="KW-0547">Nucleotide-binding</keyword>
<evidence type="ECO:0000259" key="8">
    <source>
        <dbReference type="PROSITE" id="PS50222"/>
    </source>
</evidence>
<dbReference type="InterPro" id="IPR008271">
    <property type="entry name" value="Ser/Thr_kinase_AS"/>
</dbReference>
<dbReference type="CDD" id="cd00051">
    <property type="entry name" value="EFh"/>
    <property type="match status" value="1"/>
</dbReference>
<sequence length="815" mass="91301">MGQASSRQGDIPKDVVLKFTNLELDMLKKSFKDLAQRSPGKTIDKETFLKFFPMPGLHGERLFKVFDHKMTGVIDYEEFVTGLAVCCRGSFDEKVALIFRIYDIDNNNHVSKDEMRTMLHQIPKQALYVLHTAMGEDESLNDASSTGGASECTVKIVNRLVDDAFTRFDLNQNEKLSGDQFRLWVENTPEVLAFLESVFPLEEAISPPSPANRSPQNKRSGDSHFTFTGPGTEPGYDGASNAGSADSECSPTSRKKTTGKSVLDRIKRIGSDTTIKSVEQQLSGTRLEEDGDSFGRRDSYTSEASTMTAGGEFEKTGVLYKVGRRTKTLRARAFLLRGQTLYYYHPNKLDQPAGLIFLQGCFVTSRKGEGGIRESHKALRSHYSESKIQAQKTRPADFDCTTHSMPAHAGNMFAFELITSQGGEKDSRLYFAKTEEERNSWVEVLTKASNVTQFQKKYRRLEKIGTGKFADVYKCELRRPPPLSKDLSADVIQLPEKEYFAVKVIDKARLNDKEKELLRTEIAVLKLVNHPNIISMEDVFESLNHIYIVLEFVQGGELFDRIVGRARLTETEVYPMIKQLSEAVDYLHVLGVAHRDIKPENILCTGDKDAPIATATLKICDFGLSKLITPKGVMKLACGTLSYVAPEVLACNGYDKAADLWSIGVIVYLVRRGRLPFDGERKQDIINSTLHDQLDLENDRIFADSTPEHLDILNGLLTKDPAKRLTAKQVLEHPWMKIAEKKWLEEYPQVDNTLPEGILKAPTAKDQAMESLQATVDDLHYDQPGDVGEDDLKDQINHTPSVLPSSPPDPPLTKE</sequence>
<evidence type="ECO:0000313" key="10">
    <source>
        <dbReference type="EMBL" id="CAD9683126.1"/>
    </source>
</evidence>
<dbReference type="PROSITE" id="PS50003">
    <property type="entry name" value="PH_DOMAIN"/>
    <property type="match status" value="1"/>
</dbReference>
<dbReference type="InterPro" id="IPR018247">
    <property type="entry name" value="EF_Hand_1_Ca_BS"/>
</dbReference>
<feature type="compositionally biased region" description="Polar residues" evidence="5">
    <location>
        <begin position="271"/>
        <end position="284"/>
    </location>
</feature>
<feature type="region of interest" description="Disordered" evidence="5">
    <location>
        <begin position="778"/>
        <end position="815"/>
    </location>
</feature>
<dbReference type="Gene3D" id="2.30.29.30">
    <property type="entry name" value="Pleckstrin-homology domain (PH domain)/Phosphotyrosine-binding domain (PTB)"/>
    <property type="match status" value="1"/>
</dbReference>
<protein>
    <recommendedName>
        <fullName evidence="11">Calmodulin</fullName>
    </recommendedName>
</protein>
<proteinExistence type="inferred from homology"/>
<feature type="domain" description="EF-hand" evidence="8">
    <location>
        <begin position="90"/>
        <end position="125"/>
    </location>
</feature>
<dbReference type="SUPFAM" id="SSF50729">
    <property type="entry name" value="PH domain-like"/>
    <property type="match status" value="1"/>
</dbReference>
<dbReference type="Pfam" id="PF00069">
    <property type="entry name" value="Pkinase"/>
    <property type="match status" value="1"/>
</dbReference>
<dbReference type="GO" id="GO:0005509">
    <property type="term" value="F:calcium ion binding"/>
    <property type="evidence" value="ECO:0007669"/>
    <property type="project" value="InterPro"/>
</dbReference>
<evidence type="ECO:0000256" key="1">
    <source>
        <dbReference type="ARBA" id="ARBA00022741"/>
    </source>
</evidence>